<evidence type="ECO:0000256" key="1">
    <source>
        <dbReference type="SAM" id="MobiDB-lite"/>
    </source>
</evidence>
<dbReference type="AlphaFoldDB" id="A0AAT9HPU2"/>
<protein>
    <submittedName>
        <fullName evidence="2">Uncharacterized protein</fullName>
    </submittedName>
</protein>
<reference evidence="2" key="1">
    <citation type="submission" date="2024-06" db="EMBL/GenBank/DDBJ databases">
        <authorList>
            <consortium name="consrtm"/>
            <person name="Uemura M."/>
            <person name="Terahara T."/>
        </authorList>
    </citation>
    <scope>NUCLEOTIDE SEQUENCE</scope>
    <source>
        <strain evidence="2">KM77-8</strain>
    </source>
</reference>
<organism evidence="2">
    <name type="scientific">Streptomyces haneummycinicus</name>
    <dbReference type="NCBI Taxonomy" id="3074435"/>
    <lineage>
        <taxon>Bacteria</taxon>
        <taxon>Bacillati</taxon>
        <taxon>Actinomycetota</taxon>
        <taxon>Actinomycetes</taxon>
        <taxon>Kitasatosporales</taxon>
        <taxon>Streptomycetaceae</taxon>
        <taxon>Streptomyces</taxon>
    </lineage>
</organism>
<feature type="compositionally biased region" description="Basic and acidic residues" evidence="1">
    <location>
        <begin position="133"/>
        <end position="147"/>
    </location>
</feature>
<feature type="region of interest" description="Disordered" evidence="1">
    <location>
        <begin position="1"/>
        <end position="157"/>
    </location>
</feature>
<gene>
    <name evidence="2" type="ORF">SHKM778_57600</name>
</gene>
<proteinExistence type="predicted"/>
<sequence length="157" mass="17021">MPPALARAGDAGPDRIERPAPLRRAERVTQCRASKPAGEDTQPGAYGVPSRPPVPPWGYLPGPKLIMREGDGAGVAARSGWRVSAPRPSNKHSRASPRTDTPTRPRLTHHAWALPKPPPDRKPHRRGVPSTEAKPRTATDLMSDTHAHARSWGVQSE</sequence>
<feature type="compositionally biased region" description="Basic and acidic residues" evidence="1">
    <location>
        <begin position="12"/>
        <end position="29"/>
    </location>
</feature>
<name>A0AAT9HPU2_9ACTN</name>
<dbReference type="EMBL" id="AP035768">
    <property type="protein sequence ID" value="BFO19372.1"/>
    <property type="molecule type" value="Genomic_DNA"/>
</dbReference>
<reference evidence="2" key="2">
    <citation type="submission" date="2024-07" db="EMBL/GenBank/DDBJ databases">
        <title>Streptomyces haneummycinica sp. nov., a new antibiotic-producing actinobacterium isolated from marine sediment.</title>
        <authorList>
            <person name="Uemura M."/>
            <person name="Hamada M."/>
            <person name="Hirano S."/>
            <person name="Kobayashi K."/>
            <person name="Ohshiro T."/>
            <person name="Kobayashi T."/>
            <person name="Terahara T."/>
        </authorList>
    </citation>
    <scope>NUCLEOTIDE SEQUENCE</scope>
    <source>
        <strain evidence="2">KM77-8</strain>
    </source>
</reference>
<evidence type="ECO:0000313" key="2">
    <source>
        <dbReference type="EMBL" id="BFO19372.1"/>
    </source>
</evidence>
<accession>A0AAT9HPU2</accession>